<keyword evidence="3" id="KW-1185">Reference proteome</keyword>
<dbReference type="AlphaFoldDB" id="A0AAP2DEA1"/>
<evidence type="ECO:0008006" key="4">
    <source>
        <dbReference type="Google" id="ProtNLM"/>
    </source>
</evidence>
<comment type="caution">
    <text evidence="2">The sequence shown here is derived from an EMBL/GenBank/DDBJ whole genome shotgun (WGS) entry which is preliminary data.</text>
</comment>
<protein>
    <recommendedName>
        <fullName evidence="4">Lipoprotein</fullName>
    </recommendedName>
</protein>
<sequence length="457" mass="50535">MKNKFLLLCLTALAVLAFSCSDDSDDVKKEEDDDQPPVGETRGMNIQDAQSLVLLGPAPNGRIGDVRPAYTPNLYKITEGGSMEVVKFLDAQGNVIDTKEAGTNVLVRWITPMNDEYVALTGDFVFPDSISTKHYTTLLLRKTDGAIFDFTQGGLVPPWKRLGEAVVKADGAGNLYYLTMDNAAGSVKKLDVSNPQQPAVSGYTSTGQEARYFEMDAHGNCLYKYGESGGVTQANGTADLRIRKANGGIFEVKVDGRDNREAWLGNNGSFYFITYTWDNGYLPAIHRITITGSEIAINTVWSANDDLDVNDAVGSMMRTESQGAYMIRKENSVVFVDTYFNRNLHWEFFEEDNTVRKFELPQVEEGALLVYSERYYYIASGTNLYKVDLDTHAYESLLPENAYEVYTMNVSADDVVQFSAMRFSDGKKIVAEISAAGALTVVSEELEAAAIVLQRLN</sequence>
<dbReference type="RefSeq" id="WP_254092783.1">
    <property type="nucleotide sequence ID" value="NZ_JAHESC010000043.1"/>
</dbReference>
<dbReference type="EMBL" id="JAHESC010000043">
    <property type="protein sequence ID" value="MBT1689561.1"/>
    <property type="molecule type" value="Genomic_DNA"/>
</dbReference>
<organism evidence="2 3">
    <name type="scientific">Dawidia soli</name>
    <dbReference type="NCBI Taxonomy" id="2782352"/>
    <lineage>
        <taxon>Bacteria</taxon>
        <taxon>Pseudomonadati</taxon>
        <taxon>Bacteroidota</taxon>
        <taxon>Cytophagia</taxon>
        <taxon>Cytophagales</taxon>
        <taxon>Chryseotaleaceae</taxon>
        <taxon>Dawidia</taxon>
    </lineage>
</organism>
<evidence type="ECO:0000313" key="2">
    <source>
        <dbReference type="EMBL" id="MBT1689561.1"/>
    </source>
</evidence>
<name>A0AAP2DEA1_9BACT</name>
<feature type="signal peptide" evidence="1">
    <location>
        <begin position="1"/>
        <end position="24"/>
    </location>
</feature>
<proteinExistence type="predicted"/>
<dbReference type="Proteomes" id="UP001319180">
    <property type="component" value="Unassembled WGS sequence"/>
</dbReference>
<gene>
    <name evidence="2" type="ORF">KK078_23560</name>
</gene>
<reference evidence="2 3" key="1">
    <citation type="submission" date="2021-05" db="EMBL/GenBank/DDBJ databases">
        <title>A Polyphasic approach of four new species of the genus Ohtaekwangia: Ohtaekwangia histidinii sp. nov., Ohtaekwangia cretensis sp. nov., Ohtaekwangia indiensis sp. nov., Ohtaekwangia reichenbachii sp. nov. from diverse environment.</title>
        <authorList>
            <person name="Octaviana S."/>
        </authorList>
    </citation>
    <scope>NUCLEOTIDE SEQUENCE [LARGE SCALE GENOMIC DNA]</scope>
    <source>
        <strain evidence="2 3">PWU37</strain>
    </source>
</reference>
<accession>A0AAP2DEA1</accession>
<feature type="chain" id="PRO_5042915545" description="Lipoprotein" evidence="1">
    <location>
        <begin position="25"/>
        <end position="457"/>
    </location>
</feature>
<evidence type="ECO:0000313" key="3">
    <source>
        <dbReference type="Proteomes" id="UP001319180"/>
    </source>
</evidence>
<dbReference type="PROSITE" id="PS51257">
    <property type="entry name" value="PROKAR_LIPOPROTEIN"/>
    <property type="match status" value="1"/>
</dbReference>
<keyword evidence="1" id="KW-0732">Signal</keyword>
<evidence type="ECO:0000256" key="1">
    <source>
        <dbReference type="SAM" id="SignalP"/>
    </source>
</evidence>